<keyword evidence="2" id="KW-1185">Reference proteome</keyword>
<gene>
    <name evidence="1" type="ORF">ACH5RR_001055</name>
</gene>
<dbReference type="AlphaFoldDB" id="A0ABD3B2G0"/>
<proteinExistence type="predicted"/>
<dbReference type="Proteomes" id="UP001630127">
    <property type="component" value="Unassembled WGS sequence"/>
</dbReference>
<evidence type="ECO:0000313" key="2">
    <source>
        <dbReference type="Proteomes" id="UP001630127"/>
    </source>
</evidence>
<name>A0ABD3B2G0_9GENT</name>
<accession>A0ABD3B2G0</accession>
<protein>
    <submittedName>
        <fullName evidence="1">Uncharacterized protein</fullName>
    </submittedName>
</protein>
<reference evidence="1 2" key="1">
    <citation type="submission" date="2024-11" db="EMBL/GenBank/DDBJ databases">
        <title>A near-complete genome assembly of Cinchona calisaya.</title>
        <authorList>
            <person name="Lian D.C."/>
            <person name="Zhao X.W."/>
            <person name="Wei L."/>
        </authorList>
    </citation>
    <scope>NUCLEOTIDE SEQUENCE [LARGE SCALE GENOMIC DNA]</scope>
    <source>
        <tissue evidence="1">Nenye</tissue>
    </source>
</reference>
<sequence>MQKSGDGYELSGHKHTRGSVAQYLEHYKETPQGRNEYKEQIPIHYNLPYESDYKAKANSFKEANNREKGYQANVIKA</sequence>
<evidence type="ECO:0000313" key="1">
    <source>
        <dbReference type="EMBL" id="KAL3537689.1"/>
    </source>
</evidence>
<organism evidence="1 2">
    <name type="scientific">Cinchona calisaya</name>
    <dbReference type="NCBI Taxonomy" id="153742"/>
    <lineage>
        <taxon>Eukaryota</taxon>
        <taxon>Viridiplantae</taxon>
        <taxon>Streptophyta</taxon>
        <taxon>Embryophyta</taxon>
        <taxon>Tracheophyta</taxon>
        <taxon>Spermatophyta</taxon>
        <taxon>Magnoliopsida</taxon>
        <taxon>eudicotyledons</taxon>
        <taxon>Gunneridae</taxon>
        <taxon>Pentapetalae</taxon>
        <taxon>asterids</taxon>
        <taxon>lamiids</taxon>
        <taxon>Gentianales</taxon>
        <taxon>Rubiaceae</taxon>
        <taxon>Cinchonoideae</taxon>
        <taxon>Cinchoneae</taxon>
        <taxon>Cinchona</taxon>
    </lineage>
</organism>
<comment type="caution">
    <text evidence="1">The sequence shown here is derived from an EMBL/GenBank/DDBJ whole genome shotgun (WGS) entry which is preliminary data.</text>
</comment>
<dbReference type="EMBL" id="JBJUIK010000001">
    <property type="protein sequence ID" value="KAL3537689.1"/>
    <property type="molecule type" value="Genomic_DNA"/>
</dbReference>